<keyword evidence="6" id="KW-0460">Magnesium</keyword>
<keyword evidence="5" id="KW-0378">Hydrolase</keyword>
<keyword evidence="4" id="KW-0479">Metal-binding</keyword>
<sequence length="136" mass="15126">MNYLVDTNVLSELGKKLPNPGVVTFMNSLTQSSLYISVVSLGEIAKGIEMASDINKKNQLSAWSEKICHWFDGNIINLDQPIFTEWGRLAGSHNRTLPVLDSLIAATCLNYHFTLLTRNVKDFADIKGLACQNPWA</sequence>
<accession>F5YG38</accession>
<dbReference type="GO" id="GO:0046872">
    <property type="term" value="F:metal ion binding"/>
    <property type="evidence" value="ECO:0007669"/>
    <property type="project" value="UniProtKB-KW"/>
</dbReference>
<dbReference type="EMBL" id="CP001841">
    <property type="protein sequence ID" value="AEF83251.1"/>
    <property type="molecule type" value="Genomic_DNA"/>
</dbReference>
<dbReference type="PANTHER" id="PTHR33653:SF1">
    <property type="entry name" value="RIBONUCLEASE VAPC2"/>
    <property type="match status" value="1"/>
</dbReference>
<dbReference type="RefSeq" id="WP_015711879.1">
    <property type="nucleotide sequence ID" value="NC_015577.1"/>
</dbReference>
<comment type="cofactor">
    <cofactor evidence="1">
        <name>Mg(2+)</name>
        <dbReference type="ChEBI" id="CHEBI:18420"/>
    </cofactor>
</comment>
<dbReference type="GO" id="GO:0016787">
    <property type="term" value="F:hydrolase activity"/>
    <property type="evidence" value="ECO:0007669"/>
    <property type="project" value="UniProtKB-KW"/>
</dbReference>
<keyword evidence="10" id="KW-1185">Reference proteome</keyword>
<dbReference type="CDD" id="cd18746">
    <property type="entry name" value="PIN_VapC4-5_FitB-like"/>
    <property type="match status" value="1"/>
</dbReference>
<dbReference type="SUPFAM" id="SSF88723">
    <property type="entry name" value="PIN domain-like"/>
    <property type="match status" value="1"/>
</dbReference>
<evidence type="ECO:0000256" key="2">
    <source>
        <dbReference type="ARBA" id="ARBA00022649"/>
    </source>
</evidence>
<gene>
    <name evidence="9" type="ordered locus">TREAZ_0041</name>
</gene>
<evidence type="ECO:0000256" key="5">
    <source>
        <dbReference type="ARBA" id="ARBA00022801"/>
    </source>
</evidence>
<dbReference type="Pfam" id="PF01850">
    <property type="entry name" value="PIN"/>
    <property type="match status" value="1"/>
</dbReference>
<keyword evidence="2" id="KW-1277">Toxin-antitoxin system</keyword>
<feature type="domain" description="PIN" evidence="8">
    <location>
        <begin position="3"/>
        <end position="127"/>
    </location>
</feature>
<reference evidence="10" key="1">
    <citation type="submission" date="2009-12" db="EMBL/GenBank/DDBJ databases">
        <title>Complete sequence of Treponema azotonutricium strain ZAS-9.</title>
        <authorList>
            <person name="Tetu S.G."/>
            <person name="Matson E."/>
            <person name="Ren Q."/>
            <person name="Seshadri R."/>
            <person name="Elbourne L."/>
            <person name="Hassan K.A."/>
            <person name="Durkin A."/>
            <person name="Radune D."/>
            <person name="Mohamoud Y."/>
            <person name="Shay R."/>
            <person name="Jin S."/>
            <person name="Zhang X."/>
            <person name="Lucey K."/>
            <person name="Ballor N.R."/>
            <person name="Ottesen E."/>
            <person name="Rosenthal R."/>
            <person name="Allen A."/>
            <person name="Leadbetter J.R."/>
            <person name="Paulsen I.T."/>
        </authorList>
    </citation>
    <scope>NUCLEOTIDE SEQUENCE [LARGE SCALE GENOMIC DNA]</scope>
    <source>
        <strain evidence="10">ATCC BAA-888 / DSM 13862 / ZAS-9</strain>
    </source>
</reference>
<dbReference type="InterPro" id="IPR029060">
    <property type="entry name" value="PIN-like_dom_sf"/>
</dbReference>
<dbReference type="Proteomes" id="UP000009222">
    <property type="component" value="Chromosome"/>
</dbReference>
<evidence type="ECO:0000256" key="7">
    <source>
        <dbReference type="ARBA" id="ARBA00038093"/>
    </source>
</evidence>
<name>F5YG38_LEAAZ</name>
<keyword evidence="3" id="KW-0540">Nuclease</keyword>
<proteinExistence type="inferred from homology"/>
<dbReference type="InterPro" id="IPR002716">
    <property type="entry name" value="PIN_dom"/>
</dbReference>
<evidence type="ECO:0000256" key="1">
    <source>
        <dbReference type="ARBA" id="ARBA00001946"/>
    </source>
</evidence>
<protein>
    <submittedName>
        <fullName evidence="9">PilT protein domain protein</fullName>
    </submittedName>
</protein>
<dbReference type="eggNOG" id="COG1487">
    <property type="taxonomic scope" value="Bacteria"/>
</dbReference>
<dbReference type="GO" id="GO:0004518">
    <property type="term" value="F:nuclease activity"/>
    <property type="evidence" value="ECO:0007669"/>
    <property type="project" value="UniProtKB-KW"/>
</dbReference>
<dbReference type="KEGG" id="taz:TREAZ_0041"/>
<reference evidence="9 10" key="2">
    <citation type="journal article" date="2011" name="ISME J.">
        <title>RNA-seq reveals cooperative metabolic interactions between two termite-gut spirochete species in co-culture.</title>
        <authorList>
            <person name="Rosenthal A.Z."/>
            <person name="Matson E.G."/>
            <person name="Eldar A."/>
            <person name="Leadbetter J.R."/>
        </authorList>
    </citation>
    <scope>NUCLEOTIDE SEQUENCE [LARGE SCALE GENOMIC DNA]</scope>
    <source>
        <strain evidence="10">ATCC BAA-888 / DSM 13862 / ZAS-9</strain>
    </source>
</reference>
<dbReference type="InterPro" id="IPR050556">
    <property type="entry name" value="Type_II_TA_system_RNase"/>
</dbReference>
<evidence type="ECO:0000256" key="3">
    <source>
        <dbReference type="ARBA" id="ARBA00022722"/>
    </source>
</evidence>
<dbReference type="InParanoid" id="F5YG38"/>
<dbReference type="HOGENOM" id="CLU_118482_8_0_12"/>
<dbReference type="STRING" id="545695.TREAZ_0041"/>
<evidence type="ECO:0000313" key="9">
    <source>
        <dbReference type="EMBL" id="AEF83251.1"/>
    </source>
</evidence>
<dbReference type="Gene3D" id="3.40.50.1010">
    <property type="entry name" value="5'-nuclease"/>
    <property type="match status" value="1"/>
</dbReference>
<dbReference type="AlphaFoldDB" id="F5YG38"/>
<evidence type="ECO:0000313" key="10">
    <source>
        <dbReference type="Proteomes" id="UP000009222"/>
    </source>
</evidence>
<evidence type="ECO:0000256" key="4">
    <source>
        <dbReference type="ARBA" id="ARBA00022723"/>
    </source>
</evidence>
<dbReference type="PANTHER" id="PTHR33653">
    <property type="entry name" value="RIBONUCLEASE VAPC2"/>
    <property type="match status" value="1"/>
</dbReference>
<organism evidence="9 10">
    <name type="scientific">Leadbettera azotonutricia (strain ATCC BAA-888 / DSM 13862 / ZAS-9)</name>
    <name type="common">Treponema azotonutricium</name>
    <dbReference type="NCBI Taxonomy" id="545695"/>
    <lineage>
        <taxon>Bacteria</taxon>
        <taxon>Pseudomonadati</taxon>
        <taxon>Spirochaetota</taxon>
        <taxon>Spirochaetia</taxon>
        <taxon>Spirochaetales</taxon>
        <taxon>Breznakiellaceae</taxon>
        <taxon>Leadbettera</taxon>
    </lineage>
</organism>
<evidence type="ECO:0000256" key="6">
    <source>
        <dbReference type="ARBA" id="ARBA00022842"/>
    </source>
</evidence>
<evidence type="ECO:0000259" key="8">
    <source>
        <dbReference type="Pfam" id="PF01850"/>
    </source>
</evidence>
<comment type="similarity">
    <text evidence="7">Belongs to the PINc/VapC protein family.</text>
</comment>